<dbReference type="EMBL" id="FUXA01000014">
    <property type="protein sequence ID" value="SJZ95562.1"/>
    <property type="molecule type" value="Genomic_DNA"/>
</dbReference>
<dbReference type="Gene3D" id="3.30.1360.40">
    <property type="match status" value="1"/>
</dbReference>
<dbReference type="InterPro" id="IPR002205">
    <property type="entry name" value="Topo_IIA_dom_A"/>
</dbReference>
<dbReference type="Pfam" id="PF00521">
    <property type="entry name" value="DNA_topoisoIV"/>
    <property type="match status" value="1"/>
</dbReference>
<comment type="catalytic activity">
    <reaction evidence="1 7">
        <text>ATP-dependent breakage, passage and rejoining of double-stranded DNA.</text>
        <dbReference type="EC" id="5.6.2.2"/>
    </reaction>
</comment>
<comment type="similarity">
    <text evidence="2">Belongs to the type II topoisomerase GyrA/ParC subunit family.</text>
</comment>
<dbReference type="GO" id="GO:0006265">
    <property type="term" value="P:DNA topological change"/>
    <property type="evidence" value="ECO:0007669"/>
    <property type="project" value="UniProtKB-UniRule"/>
</dbReference>
<dbReference type="GO" id="GO:0009330">
    <property type="term" value="C:DNA topoisomerase type II (double strand cut, ATP-hydrolyzing) complex"/>
    <property type="evidence" value="ECO:0007669"/>
    <property type="project" value="TreeGrafter"/>
</dbReference>
<dbReference type="PANTHER" id="PTHR43493:SF5">
    <property type="entry name" value="DNA GYRASE SUBUNIT A, CHLOROPLASTIC_MITOCHONDRIAL"/>
    <property type="match status" value="1"/>
</dbReference>
<dbReference type="Gene3D" id="2.120.10.90">
    <property type="entry name" value="DNA gyrase/topoisomerase IV, subunit A, C-terminal"/>
    <property type="match status" value="1"/>
</dbReference>
<dbReference type="Gene3D" id="1.10.268.10">
    <property type="entry name" value="Topoisomerase, domain 3"/>
    <property type="match status" value="1"/>
</dbReference>
<dbReference type="RefSeq" id="WP_078787953.1">
    <property type="nucleotide sequence ID" value="NZ_CACZYW010000006.1"/>
</dbReference>
<dbReference type="InterPro" id="IPR006691">
    <property type="entry name" value="GyrA/parC_rep"/>
</dbReference>
<dbReference type="SUPFAM" id="SSF56719">
    <property type="entry name" value="Type II DNA topoisomerase"/>
    <property type="match status" value="1"/>
</dbReference>
<evidence type="ECO:0000313" key="9">
    <source>
        <dbReference type="EMBL" id="SJZ95562.1"/>
    </source>
</evidence>
<evidence type="ECO:0000256" key="1">
    <source>
        <dbReference type="ARBA" id="ARBA00000185"/>
    </source>
</evidence>
<feature type="active site" description="O-(5'-phospho-DNA)-tyrosine intermediate" evidence="7">
    <location>
        <position position="118"/>
    </location>
</feature>
<dbReference type="InterPro" id="IPR013758">
    <property type="entry name" value="Topo_IIA_A/C_ab"/>
</dbReference>
<dbReference type="SUPFAM" id="SSF101904">
    <property type="entry name" value="GyrA/ParC C-terminal domain-like"/>
    <property type="match status" value="1"/>
</dbReference>
<dbReference type="GO" id="GO:0005524">
    <property type="term" value="F:ATP binding"/>
    <property type="evidence" value="ECO:0007669"/>
    <property type="project" value="InterPro"/>
</dbReference>
<keyword evidence="4 7" id="KW-0799">Topoisomerase</keyword>
<proteinExistence type="inferred from homology"/>
<evidence type="ECO:0000259" key="8">
    <source>
        <dbReference type="PROSITE" id="PS52040"/>
    </source>
</evidence>
<dbReference type="AlphaFoldDB" id="A0A1T4PVK6"/>
<evidence type="ECO:0000256" key="6">
    <source>
        <dbReference type="ARBA" id="ARBA00023235"/>
    </source>
</evidence>
<dbReference type="SMART" id="SM00434">
    <property type="entry name" value="TOP4c"/>
    <property type="match status" value="1"/>
</dbReference>
<evidence type="ECO:0000256" key="4">
    <source>
        <dbReference type="ARBA" id="ARBA00023029"/>
    </source>
</evidence>
<sequence>MAEKISAVDYESEMGQSYVDYAMSVITERALPDVRDGLKPVQRRILYSLSELTSSDTPHRKCARIVGDTMGKYHPHGDSSIYEGLVNLAQNWKLPIPLVDPHGNFGDVSGSGAAAMRYTEARISKYAEEACMKDLKFCKEDFIPNFDGTENEPTYLPFQVPNLLVSGSMGIAVGMATNIPTHNLGEVIDGTIAYLENPDITTEELVDIIKGPDFATGGIINTSRENLISIYETGLGKIRVRGKVEIRDIGHGRKSICVTELPFTMIGGTEKFLNTVADLVRNRELPQVVDIADRGDKDGECLAIDVKKGTTDEEIENIINILYKKAGLEDTYGVNINCINNRKPEVMGLRKILKLYTEFKNSIYTRKYEKLLDEQEDIKEIKEGLLEAVDVIDLIIEILRGSKDVKTAKRCLMTGETEGIKFRYKGSEQDAKSLNFSEKQADAILAMRLSKLIGLEIEALRKELSDAEKLIKRYSKLLGSKAEMRRQMISDMEELKKYAKPRMTKISDLGEVKVKKAEEKPVEISVLLDRFYYLKCIDKSVYDKNVAQIEKDYRFSVNTMTDDRLIAFTDKGFAYIIKISDLVKKQAKKQTGKGNSIFGKLSDKGIQIFEFCEMEADENVIFIDALSSIITSNLLFVTDNGRAKRTEGAQFDVTRKKVAAVKTGDVPVMVKPADEEGFVVARSEKGYFVRVKVGDISIQGKGAGGIKLIKLAPDDKLIEAEVGLTTDAMIGEVSFSRVKLCGTGNKGTKLRV</sequence>
<evidence type="ECO:0000256" key="2">
    <source>
        <dbReference type="ARBA" id="ARBA00008263"/>
    </source>
</evidence>
<keyword evidence="10" id="KW-1185">Reference proteome</keyword>
<dbReference type="PANTHER" id="PTHR43493">
    <property type="entry name" value="DNA GYRASE/TOPOISOMERASE SUBUNIT A"/>
    <property type="match status" value="1"/>
</dbReference>
<dbReference type="GO" id="GO:0034335">
    <property type="term" value="F:DNA negative supercoiling activity"/>
    <property type="evidence" value="ECO:0007669"/>
    <property type="project" value="UniProtKB-ARBA"/>
</dbReference>
<dbReference type="GO" id="GO:0003677">
    <property type="term" value="F:DNA binding"/>
    <property type="evidence" value="ECO:0007669"/>
    <property type="project" value="UniProtKB-UniRule"/>
</dbReference>
<evidence type="ECO:0000256" key="7">
    <source>
        <dbReference type="PROSITE-ProRule" id="PRU01384"/>
    </source>
</evidence>
<dbReference type="InterPro" id="IPR013757">
    <property type="entry name" value="Topo_IIA_A_a_sf"/>
</dbReference>
<dbReference type="OrthoDB" id="9806486at2"/>
<dbReference type="InterPro" id="IPR013760">
    <property type="entry name" value="Topo_IIA-like_dom_sf"/>
</dbReference>
<dbReference type="PROSITE" id="PS52040">
    <property type="entry name" value="TOPO_IIA"/>
    <property type="match status" value="1"/>
</dbReference>
<accession>A0A1T4PVK6</accession>
<protein>
    <recommendedName>
        <fullName evidence="3">DNA topoisomerase (ATP-hydrolyzing)</fullName>
        <ecNumber evidence="3">5.6.2.2</ecNumber>
    </recommendedName>
</protein>
<dbReference type="Gene3D" id="3.90.199.10">
    <property type="entry name" value="Topoisomerase II, domain 5"/>
    <property type="match status" value="1"/>
</dbReference>
<dbReference type="Proteomes" id="UP000189857">
    <property type="component" value="Unassembled WGS sequence"/>
</dbReference>
<keyword evidence="6 7" id="KW-0413">Isomerase</keyword>
<dbReference type="InterPro" id="IPR050220">
    <property type="entry name" value="Type_II_DNA_Topoisomerases"/>
</dbReference>
<name>A0A1T4PVK6_9FIRM</name>
<evidence type="ECO:0000313" key="10">
    <source>
        <dbReference type="Proteomes" id="UP000189857"/>
    </source>
</evidence>
<dbReference type="EC" id="5.6.2.2" evidence="3"/>
<dbReference type="Pfam" id="PF03989">
    <property type="entry name" value="DNA_gyraseA_C"/>
    <property type="match status" value="3"/>
</dbReference>
<keyword evidence="5 7" id="KW-0238">DNA-binding</keyword>
<gene>
    <name evidence="9" type="ORF">SAMN02745110_02159</name>
</gene>
<evidence type="ECO:0000256" key="5">
    <source>
        <dbReference type="ARBA" id="ARBA00023125"/>
    </source>
</evidence>
<evidence type="ECO:0000256" key="3">
    <source>
        <dbReference type="ARBA" id="ARBA00012895"/>
    </source>
</evidence>
<reference evidence="9 10" key="1">
    <citation type="submission" date="2017-02" db="EMBL/GenBank/DDBJ databases">
        <authorList>
            <person name="Peterson S.W."/>
        </authorList>
    </citation>
    <scope>NUCLEOTIDE SEQUENCE [LARGE SCALE GENOMIC DNA]</scope>
    <source>
        <strain evidence="9 10">ATCC 17233</strain>
    </source>
</reference>
<dbReference type="InterPro" id="IPR035516">
    <property type="entry name" value="Gyrase/topoIV_suA_C"/>
</dbReference>
<feature type="domain" description="Topo IIA-type catalytic" evidence="8">
    <location>
        <begin position="31"/>
        <end position="527"/>
    </location>
</feature>
<organism evidence="9 10">
    <name type="scientific">Eubacterium ruminantium</name>
    <dbReference type="NCBI Taxonomy" id="42322"/>
    <lineage>
        <taxon>Bacteria</taxon>
        <taxon>Bacillati</taxon>
        <taxon>Bacillota</taxon>
        <taxon>Clostridia</taxon>
        <taxon>Eubacteriales</taxon>
        <taxon>Eubacteriaceae</taxon>
        <taxon>Eubacterium</taxon>
    </lineage>
</organism>
<dbReference type="CDD" id="cd00187">
    <property type="entry name" value="TOP4c"/>
    <property type="match status" value="1"/>
</dbReference>